<accession>A0A143BP35</accession>
<reference evidence="2 3" key="2">
    <citation type="journal article" date="2016" name="Environ. Microbiol. Rep.">
        <title>Metagenomic evidence for the presence of phototrophic Gemmatimonadetes bacteria in diverse environments.</title>
        <authorList>
            <person name="Zeng Y."/>
            <person name="Baumbach J."/>
            <person name="Barbosa E.G."/>
            <person name="Azevedo V."/>
            <person name="Zhang C."/>
            <person name="Koblizek M."/>
        </authorList>
    </citation>
    <scope>NUCLEOTIDE SEQUENCE [LARGE SCALE GENOMIC DNA]</scope>
    <source>
        <strain evidence="2 3">AP64</strain>
    </source>
</reference>
<evidence type="ECO:0000256" key="1">
    <source>
        <dbReference type="SAM" id="Phobius"/>
    </source>
</evidence>
<keyword evidence="3" id="KW-1185">Reference proteome</keyword>
<gene>
    <name evidence="2" type="ORF">GEMMAAP_13230</name>
</gene>
<dbReference type="InterPro" id="IPR030802">
    <property type="entry name" value="Permease_MalE"/>
</dbReference>
<protein>
    <recommendedName>
        <fullName evidence="4">ABC transporter permease</fullName>
    </recommendedName>
</protein>
<keyword evidence="1" id="KW-0812">Transmembrane</keyword>
<organism evidence="2 3">
    <name type="scientific">Gemmatimonas phototrophica</name>
    <dbReference type="NCBI Taxonomy" id="1379270"/>
    <lineage>
        <taxon>Bacteria</taxon>
        <taxon>Pseudomonadati</taxon>
        <taxon>Gemmatimonadota</taxon>
        <taxon>Gemmatimonadia</taxon>
        <taxon>Gemmatimonadales</taxon>
        <taxon>Gemmatimonadaceae</taxon>
        <taxon>Gemmatimonas</taxon>
    </lineage>
</organism>
<dbReference type="KEGG" id="gph:GEMMAAP_13230"/>
<keyword evidence="1" id="KW-1133">Transmembrane helix</keyword>
<dbReference type="Proteomes" id="UP000076404">
    <property type="component" value="Chromosome"/>
</dbReference>
<feature type="transmembrane region" description="Helical" evidence="1">
    <location>
        <begin position="48"/>
        <end position="67"/>
    </location>
</feature>
<evidence type="ECO:0000313" key="2">
    <source>
        <dbReference type="EMBL" id="AMW06847.1"/>
    </source>
</evidence>
<feature type="transmembrane region" description="Helical" evidence="1">
    <location>
        <begin position="151"/>
        <end position="175"/>
    </location>
</feature>
<sequence length="215" mass="22661">MRNIGVDSVPLAVIVAAFLGGVSAFQTRYQLFPGVQMSVVGLIVRQSIVLELGPLLTALVLTGRVGARMTAEIGTMRVTEQIDALETLSFDPVAYLALPRVLAALVMLPVLTVLANATAIFSAWLTLILATDVRTDDFLAGLRLAFTSFQVVYSLIKAFFFGAAISFVCSYEGYVTESGAEGVGRSTALAVVIASVCILVLDAIVAAVLAPFIQA</sequence>
<reference evidence="2 3" key="1">
    <citation type="journal article" date="2014" name="Proc. Natl. Acad. Sci. U.S.A.">
        <title>Functional type 2 photosynthetic reaction centers found in the rare bacterial phylum Gemmatimonadetes.</title>
        <authorList>
            <person name="Zeng Y."/>
            <person name="Feng F."/>
            <person name="Medova H."/>
            <person name="Dean J."/>
            <person name="Koblizek M."/>
        </authorList>
    </citation>
    <scope>NUCLEOTIDE SEQUENCE [LARGE SCALE GENOMIC DNA]</scope>
    <source>
        <strain evidence="2 3">AP64</strain>
    </source>
</reference>
<feature type="transmembrane region" description="Helical" evidence="1">
    <location>
        <begin position="187"/>
        <end position="213"/>
    </location>
</feature>
<evidence type="ECO:0000313" key="3">
    <source>
        <dbReference type="Proteomes" id="UP000076404"/>
    </source>
</evidence>
<dbReference type="eggNOG" id="COG0767">
    <property type="taxonomic scope" value="Bacteria"/>
</dbReference>
<name>A0A143BP35_9BACT</name>
<evidence type="ECO:0008006" key="4">
    <source>
        <dbReference type="Google" id="ProtNLM"/>
    </source>
</evidence>
<dbReference type="STRING" id="1379270.GEMMAAP_13230"/>
<dbReference type="GO" id="GO:0043190">
    <property type="term" value="C:ATP-binding cassette (ABC) transporter complex"/>
    <property type="evidence" value="ECO:0007669"/>
    <property type="project" value="InterPro"/>
</dbReference>
<dbReference type="EMBL" id="CP011454">
    <property type="protein sequence ID" value="AMW06847.1"/>
    <property type="molecule type" value="Genomic_DNA"/>
</dbReference>
<feature type="transmembrane region" description="Helical" evidence="1">
    <location>
        <begin position="101"/>
        <end position="131"/>
    </location>
</feature>
<proteinExistence type="predicted"/>
<keyword evidence="1" id="KW-0472">Membrane</keyword>
<dbReference type="GO" id="GO:0005548">
    <property type="term" value="F:phospholipid transporter activity"/>
    <property type="evidence" value="ECO:0007669"/>
    <property type="project" value="TreeGrafter"/>
</dbReference>
<dbReference type="PANTHER" id="PTHR30188">
    <property type="entry name" value="ABC TRANSPORTER PERMEASE PROTEIN-RELATED"/>
    <property type="match status" value="1"/>
</dbReference>
<dbReference type="AlphaFoldDB" id="A0A143BP35"/>
<dbReference type="Pfam" id="PF02405">
    <property type="entry name" value="MlaE"/>
    <property type="match status" value="1"/>
</dbReference>